<dbReference type="STRING" id="364199.SAMN04489858_102124"/>
<comment type="subcellular location">
    <subcellularLocation>
        <location evidence="1">Cell membrane</location>
        <topology evidence="1">Multi-pass membrane protein</topology>
    </subcellularLocation>
</comment>
<dbReference type="InterPro" id="IPR032808">
    <property type="entry name" value="DoxX"/>
</dbReference>
<proteinExistence type="inferred from homology"/>
<evidence type="ECO:0000256" key="7">
    <source>
        <dbReference type="SAM" id="Phobius"/>
    </source>
</evidence>
<feature type="transmembrane region" description="Helical" evidence="7">
    <location>
        <begin position="23"/>
        <end position="43"/>
    </location>
</feature>
<feature type="transmembrane region" description="Helical" evidence="7">
    <location>
        <begin position="113"/>
        <end position="134"/>
    </location>
</feature>
<dbReference type="GO" id="GO:0005886">
    <property type="term" value="C:plasma membrane"/>
    <property type="evidence" value="ECO:0007669"/>
    <property type="project" value="UniProtKB-SubCell"/>
</dbReference>
<evidence type="ECO:0000256" key="3">
    <source>
        <dbReference type="ARBA" id="ARBA00022475"/>
    </source>
</evidence>
<evidence type="ECO:0000313" key="8">
    <source>
        <dbReference type="EMBL" id="SES89609.1"/>
    </source>
</evidence>
<evidence type="ECO:0000256" key="5">
    <source>
        <dbReference type="ARBA" id="ARBA00022989"/>
    </source>
</evidence>
<accession>A0A1I0A7E7</accession>
<evidence type="ECO:0000256" key="2">
    <source>
        <dbReference type="ARBA" id="ARBA00006679"/>
    </source>
</evidence>
<keyword evidence="3" id="KW-1003">Cell membrane</keyword>
<name>A0A1I0A7E7_9RHOB</name>
<dbReference type="PANTHER" id="PTHR33452:SF1">
    <property type="entry name" value="INNER MEMBRANE PROTEIN YPHA-RELATED"/>
    <property type="match status" value="1"/>
</dbReference>
<keyword evidence="5 7" id="KW-1133">Transmembrane helix</keyword>
<evidence type="ECO:0000313" key="9">
    <source>
        <dbReference type="Proteomes" id="UP000199180"/>
    </source>
</evidence>
<dbReference type="RefSeq" id="WP_175479794.1">
    <property type="nucleotide sequence ID" value="NZ_CP177219.1"/>
</dbReference>
<gene>
    <name evidence="8" type="ORF">SAMN04489858_102124</name>
</gene>
<sequence>MTIHTQSTPKSGTIRKLNALGEMIPYSLVALAARIFPAAIFWMSGRTKVDGFSLQPSTVFLFENEYNLPIIPPEIAARLATVAEHVFPVLLVLGLMTRFSALALLGMTAVIQIFVYPSAWATHGLWAACFLMLVARGPGAWSLDAALGTDDAARGVR</sequence>
<dbReference type="Proteomes" id="UP000199180">
    <property type="component" value="Unassembled WGS sequence"/>
</dbReference>
<comment type="similarity">
    <text evidence="2">Belongs to the DoxX family.</text>
</comment>
<dbReference type="AlphaFoldDB" id="A0A1I0A7E7"/>
<keyword evidence="6 7" id="KW-0472">Membrane</keyword>
<dbReference type="PANTHER" id="PTHR33452">
    <property type="entry name" value="OXIDOREDUCTASE CATD-RELATED"/>
    <property type="match status" value="1"/>
</dbReference>
<reference evidence="8 9" key="1">
    <citation type="submission" date="2016-10" db="EMBL/GenBank/DDBJ databases">
        <authorList>
            <person name="de Groot N.N."/>
        </authorList>
    </citation>
    <scope>NUCLEOTIDE SEQUENCE [LARGE SCALE GENOMIC DNA]</scope>
    <source>
        <strain evidence="8 9">DSM 17862</strain>
    </source>
</reference>
<dbReference type="InterPro" id="IPR051907">
    <property type="entry name" value="DoxX-like_oxidoreductase"/>
</dbReference>
<feature type="transmembrane region" description="Helical" evidence="7">
    <location>
        <begin position="86"/>
        <end position="107"/>
    </location>
</feature>
<evidence type="ECO:0000256" key="6">
    <source>
        <dbReference type="ARBA" id="ARBA00023136"/>
    </source>
</evidence>
<dbReference type="Pfam" id="PF07681">
    <property type="entry name" value="DoxX"/>
    <property type="match status" value="1"/>
</dbReference>
<evidence type="ECO:0000256" key="1">
    <source>
        <dbReference type="ARBA" id="ARBA00004651"/>
    </source>
</evidence>
<dbReference type="EMBL" id="FOHO01000002">
    <property type="protein sequence ID" value="SES89609.1"/>
    <property type="molecule type" value="Genomic_DNA"/>
</dbReference>
<organism evidence="8 9">
    <name type="scientific">Paracoccus homiensis</name>
    <dbReference type="NCBI Taxonomy" id="364199"/>
    <lineage>
        <taxon>Bacteria</taxon>
        <taxon>Pseudomonadati</taxon>
        <taxon>Pseudomonadota</taxon>
        <taxon>Alphaproteobacteria</taxon>
        <taxon>Rhodobacterales</taxon>
        <taxon>Paracoccaceae</taxon>
        <taxon>Paracoccus</taxon>
    </lineage>
</organism>
<keyword evidence="9" id="KW-1185">Reference proteome</keyword>
<keyword evidence="4 7" id="KW-0812">Transmembrane</keyword>
<evidence type="ECO:0000256" key="4">
    <source>
        <dbReference type="ARBA" id="ARBA00022692"/>
    </source>
</evidence>
<protein>
    <submittedName>
        <fullName evidence="8">Putative oxidoreductase</fullName>
    </submittedName>
</protein>